<dbReference type="Proteomes" id="UP000688137">
    <property type="component" value="Unassembled WGS sequence"/>
</dbReference>
<evidence type="ECO:0000313" key="3">
    <source>
        <dbReference type="Proteomes" id="UP000688137"/>
    </source>
</evidence>
<evidence type="ECO:0000313" key="2">
    <source>
        <dbReference type="EMBL" id="CAD8068619.1"/>
    </source>
</evidence>
<sequence>MDSYNETKYKELKKKYAILMKQYQMIQQEYEKVNGELAESNQEKRILQNRINEILGKQSEDN</sequence>
<feature type="coiled-coil region" evidence="1">
    <location>
        <begin position="9"/>
        <end position="57"/>
    </location>
</feature>
<dbReference type="EMBL" id="CAJJDM010000041">
    <property type="protein sequence ID" value="CAD8068619.1"/>
    <property type="molecule type" value="Genomic_DNA"/>
</dbReference>
<accession>A0A8S1LP76</accession>
<comment type="caution">
    <text evidence="2">The sequence shown here is derived from an EMBL/GenBank/DDBJ whole genome shotgun (WGS) entry which is preliminary data.</text>
</comment>
<dbReference type="AlphaFoldDB" id="A0A8S1LP76"/>
<reference evidence="2" key="1">
    <citation type="submission" date="2021-01" db="EMBL/GenBank/DDBJ databases">
        <authorList>
            <consortium name="Genoscope - CEA"/>
            <person name="William W."/>
        </authorList>
    </citation>
    <scope>NUCLEOTIDE SEQUENCE</scope>
</reference>
<evidence type="ECO:0000256" key="1">
    <source>
        <dbReference type="SAM" id="Coils"/>
    </source>
</evidence>
<protein>
    <submittedName>
        <fullName evidence="2">Uncharacterized protein</fullName>
    </submittedName>
</protein>
<name>A0A8S1LP76_PARPR</name>
<keyword evidence="3" id="KW-1185">Reference proteome</keyword>
<proteinExistence type="predicted"/>
<gene>
    <name evidence="2" type="ORF">PPRIM_AZ9-3.1.T0420250</name>
</gene>
<organism evidence="2 3">
    <name type="scientific">Paramecium primaurelia</name>
    <dbReference type="NCBI Taxonomy" id="5886"/>
    <lineage>
        <taxon>Eukaryota</taxon>
        <taxon>Sar</taxon>
        <taxon>Alveolata</taxon>
        <taxon>Ciliophora</taxon>
        <taxon>Intramacronucleata</taxon>
        <taxon>Oligohymenophorea</taxon>
        <taxon>Peniculida</taxon>
        <taxon>Parameciidae</taxon>
        <taxon>Paramecium</taxon>
    </lineage>
</organism>
<keyword evidence="1" id="KW-0175">Coiled coil</keyword>